<dbReference type="Gene3D" id="3.10.20.30">
    <property type="match status" value="1"/>
</dbReference>
<comment type="caution">
    <text evidence="1">The sequence shown here is derived from an EMBL/GenBank/DDBJ whole genome shotgun (WGS) entry which is preliminary data.</text>
</comment>
<evidence type="ECO:0000313" key="2">
    <source>
        <dbReference type="Proteomes" id="UP000824267"/>
    </source>
</evidence>
<dbReference type="InterPro" id="IPR016155">
    <property type="entry name" value="Mopterin_synth/thiamin_S_b"/>
</dbReference>
<reference evidence="1" key="1">
    <citation type="journal article" date="2021" name="PeerJ">
        <title>Extensive microbial diversity within the chicken gut microbiome revealed by metagenomics and culture.</title>
        <authorList>
            <person name="Gilroy R."/>
            <person name="Ravi A."/>
            <person name="Getino M."/>
            <person name="Pursley I."/>
            <person name="Horton D.L."/>
            <person name="Alikhan N.F."/>
            <person name="Baker D."/>
            <person name="Gharbi K."/>
            <person name="Hall N."/>
            <person name="Watson M."/>
            <person name="Adriaenssens E.M."/>
            <person name="Foster-Nyarko E."/>
            <person name="Jarju S."/>
            <person name="Secka A."/>
            <person name="Antonio M."/>
            <person name="Oren A."/>
            <person name="Chaudhuri R.R."/>
            <person name="La Ragione R."/>
            <person name="Hildebrand F."/>
            <person name="Pallen M.J."/>
        </authorList>
    </citation>
    <scope>NUCLEOTIDE SEQUENCE</scope>
    <source>
        <strain evidence="1">Gambia16-930</strain>
    </source>
</reference>
<dbReference type="AlphaFoldDB" id="A0A9D1RG93"/>
<protein>
    <submittedName>
        <fullName evidence="1">MoaD/ThiS family protein</fullName>
    </submittedName>
</protein>
<dbReference type="Pfam" id="PF02597">
    <property type="entry name" value="ThiS"/>
    <property type="match status" value="1"/>
</dbReference>
<organism evidence="1 2">
    <name type="scientific">Candidatus Onthomorpha intestinigallinarum</name>
    <dbReference type="NCBI Taxonomy" id="2840880"/>
    <lineage>
        <taxon>Bacteria</taxon>
        <taxon>Pseudomonadati</taxon>
        <taxon>Bacteroidota</taxon>
        <taxon>Bacteroidia</taxon>
        <taxon>Bacteroidales</taxon>
        <taxon>Candidatus Onthomorpha</taxon>
    </lineage>
</organism>
<reference evidence="1" key="2">
    <citation type="submission" date="2021-04" db="EMBL/GenBank/DDBJ databases">
        <authorList>
            <person name="Gilroy R."/>
        </authorList>
    </citation>
    <scope>NUCLEOTIDE SEQUENCE</scope>
    <source>
        <strain evidence="1">Gambia16-930</strain>
    </source>
</reference>
<dbReference type="EMBL" id="DXGG01000071">
    <property type="protein sequence ID" value="HIW87047.1"/>
    <property type="molecule type" value="Genomic_DNA"/>
</dbReference>
<feature type="non-terminal residue" evidence="1">
    <location>
        <position position="1"/>
    </location>
</feature>
<dbReference type="InterPro" id="IPR012675">
    <property type="entry name" value="Beta-grasp_dom_sf"/>
</dbReference>
<dbReference type="InterPro" id="IPR003749">
    <property type="entry name" value="ThiS/MoaD-like"/>
</dbReference>
<dbReference type="SUPFAM" id="SSF54285">
    <property type="entry name" value="MoaD/ThiS"/>
    <property type="match status" value="1"/>
</dbReference>
<sequence length="39" mass="4152">KNGSFAVAIGTKVINRKLWQETFLKEGDNITIIGATCGG</sequence>
<accession>A0A9D1RG93</accession>
<dbReference type="Proteomes" id="UP000824267">
    <property type="component" value="Unassembled WGS sequence"/>
</dbReference>
<evidence type="ECO:0000313" key="1">
    <source>
        <dbReference type="EMBL" id="HIW87047.1"/>
    </source>
</evidence>
<gene>
    <name evidence="1" type="ORF">IAC47_02085</name>
</gene>
<name>A0A9D1RG93_9BACT</name>
<proteinExistence type="predicted"/>